<accession>A0A1H9RUY0</accession>
<dbReference type="SUPFAM" id="SSF140404">
    <property type="entry name" value="EF2458-like"/>
    <property type="match status" value="1"/>
</dbReference>
<proteinExistence type="predicted"/>
<dbReference type="InterPro" id="IPR036270">
    <property type="entry name" value="UPF0358_sf"/>
</dbReference>
<dbReference type="Proteomes" id="UP000198948">
    <property type="component" value="Unassembled WGS sequence"/>
</dbReference>
<organism evidence="1 2">
    <name type="scientific">Isobaculum melis</name>
    <dbReference type="NCBI Taxonomy" id="142588"/>
    <lineage>
        <taxon>Bacteria</taxon>
        <taxon>Bacillati</taxon>
        <taxon>Bacillota</taxon>
        <taxon>Bacilli</taxon>
        <taxon>Lactobacillales</taxon>
        <taxon>Carnobacteriaceae</taxon>
        <taxon>Isobaculum</taxon>
    </lineage>
</organism>
<keyword evidence="2" id="KW-1185">Reference proteome</keyword>
<dbReference type="NCBIfam" id="NF010187">
    <property type="entry name" value="PRK13666.1"/>
    <property type="match status" value="1"/>
</dbReference>
<dbReference type="OrthoDB" id="2135235at2"/>
<name>A0A1H9RUY0_9LACT</name>
<dbReference type="AlphaFoldDB" id="A0A1H9RUY0"/>
<reference evidence="1 2" key="1">
    <citation type="submission" date="2016-10" db="EMBL/GenBank/DDBJ databases">
        <authorList>
            <person name="de Groot N.N."/>
        </authorList>
    </citation>
    <scope>NUCLEOTIDE SEQUENCE [LARGE SCALE GENOMIC DNA]</scope>
    <source>
        <strain evidence="1 2">DSM 13760</strain>
    </source>
</reference>
<dbReference type="EMBL" id="FOHA01000005">
    <property type="protein sequence ID" value="SER76368.1"/>
    <property type="molecule type" value="Genomic_DNA"/>
</dbReference>
<dbReference type="Pfam" id="PF07408">
    <property type="entry name" value="DUF1507"/>
    <property type="match status" value="1"/>
</dbReference>
<sequence>MSNTINTTTALEILMADAEKIYQLITKQQATLCLAQCPAFEEIVDTQMFGFSKQVMYATQIGVITEEAGHRILSDLEKALNNVYTALYDEVKGTNKGE</sequence>
<evidence type="ECO:0000313" key="1">
    <source>
        <dbReference type="EMBL" id="SER76368.1"/>
    </source>
</evidence>
<dbReference type="InterPro" id="IPR009983">
    <property type="entry name" value="UPF0358"/>
</dbReference>
<gene>
    <name evidence="1" type="ORF">SAMN04488559_10590</name>
</gene>
<evidence type="ECO:0000313" key="2">
    <source>
        <dbReference type="Proteomes" id="UP000198948"/>
    </source>
</evidence>
<dbReference type="STRING" id="142588.SAMN04488559_10590"/>
<dbReference type="RefSeq" id="WP_092651188.1">
    <property type="nucleotide sequence ID" value="NZ_FOHA01000005.1"/>
</dbReference>
<protein>
    <submittedName>
        <fullName evidence="1">Uncharacterized protein YlaN, UPF0358 family</fullName>
    </submittedName>
</protein>
<dbReference type="Gene3D" id="1.10.287.750">
    <property type="entry name" value="SO2669-like"/>
    <property type="match status" value="1"/>
</dbReference>